<dbReference type="SUPFAM" id="SSF52091">
    <property type="entry name" value="SpoIIaa-like"/>
    <property type="match status" value="2"/>
</dbReference>
<gene>
    <name evidence="2" type="ORF">GV368_07015</name>
</gene>
<feature type="domain" description="STAS" evidence="1">
    <location>
        <begin position="265"/>
        <end position="354"/>
    </location>
</feature>
<reference evidence="2 3" key="1">
    <citation type="journal article" date="2020" name="Curr. Microbiol.">
        <title>Tepidiphilus baoligensis sp. nov., a Novel Bacterium of the Family Hydrogenophilaceae Isolated from an Oil Reservoir.</title>
        <authorList>
            <person name="Zhang X."/>
            <person name="Wang G."/>
            <person name="Ma X."/>
            <person name="Yu J."/>
            <person name="You J."/>
            <person name="Xue Y."/>
            <person name="Ma Y."/>
        </authorList>
    </citation>
    <scope>NUCLEOTIDE SEQUENCE [LARGE SCALE GENOMIC DNA]</scope>
    <source>
        <strain evidence="2 3">B18-69</strain>
    </source>
</reference>
<dbReference type="Pfam" id="PF13466">
    <property type="entry name" value="STAS_2"/>
    <property type="match status" value="2"/>
</dbReference>
<protein>
    <submittedName>
        <fullName evidence="2">STAS domain-containing protein</fullName>
    </submittedName>
</protein>
<proteinExistence type="predicted"/>
<dbReference type="InterPro" id="IPR002645">
    <property type="entry name" value="STAS_dom"/>
</dbReference>
<dbReference type="CDD" id="cd07043">
    <property type="entry name" value="STAS_anti-anti-sigma_factors"/>
    <property type="match status" value="1"/>
</dbReference>
<comment type="caution">
    <text evidence="2">The sequence shown here is derived from an EMBL/GenBank/DDBJ whole genome shotgun (WGS) entry which is preliminary data.</text>
</comment>
<evidence type="ECO:0000313" key="2">
    <source>
        <dbReference type="EMBL" id="NMH16852.1"/>
    </source>
</evidence>
<keyword evidence="3" id="KW-1185">Reference proteome</keyword>
<evidence type="ECO:0000313" key="3">
    <source>
        <dbReference type="Proteomes" id="UP000669605"/>
    </source>
</evidence>
<accession>A0ABX1QLP5</accession>
<dbReference type="PROSITE" id="PS50801">
    <property type="entry name" value="STAS"/>
    <property type="match status" value="2"/>
</dbReference>
<organism evidence="2 3">
    <name type="scientific">Tepidiphilus baoligensis</name>
    <dbReference type="NCBI Taxonomy" id="2698687"/>
    <lineage>
        <taxon>Bacteria</taxon>
        <taxon>Pseudomonadati</taxon>
        <taxon>Pseudomonadota</taxon>
        <taxon>Hydrogenophilia</taxon>
        <taxon>Hydrogenophilales</taxon>
        <taxon>Hydrogenophilaceae</taxon>
        <taxon>Tepidiphilus</taxon>
    </lineage>
</organism>
<dbReference type="InterPro" id="IPR052746">
    <property type="entry name" value="MlaB_ABC_Transporter"/>
</dbReference>
<feature type="domain" description="STAS" evidence="1">
    <location>
        <begin position="112"/>
        <end position="177"/>
    </location>
</feature>
<sequence length="354" mass="38564">MNHDPDDPFAFEEDALAATALAVEDLFMGRDAVQEAGMYWARGDEVSALSTLERFLADSAAPKEAWWVLFDMLAARGDRKRFEEAALAYAVHFGCSPPVLGDDGEAHGSKLPGAPLVVLPMNLDASAFAPLQERLLRLTKAASEIRLDAARLRRIEPSGAALLLALLKKLLDKGVKIRWLRLDVALSVLEQARRKAGDDRALWELEIVWRTAAGQMERAESLVVDFAGTFEAIPPVWMSDPACVGAESSPAGDASAVPDVPEGELALTGDVDERSISDLVQEILNHSRDHDSIVIDCRDLRRVDFVAAGMLYNAFAALKGQGKQVILRNVSQVVNALFDVLSMSQVATIQTKVY</sequence>
<dbReference type="PANTHER" id="PTHR35849">
    <property type="entry name" value="BLR2341 PROTEIN"/>
    <property type="match status" value="1"/>
</dbReference>
<dbReference type="PANTHER" id="PTHR35849:SF2">
    <property type="entry name" value="BLR2341 PROTEIN"/>
    <property type="match status" value="1"/>
</dbReference>
<dbReference type="EMBL" id="JAAAUB010000008">
    <property type="protein sequence ID" value="NMH16852.1"/>
    <property type="molecule type" value="Genomic_DNA"/>
</dbReference>
<dbReference type="InterPro" id="IPR036513">
    <property type="entry name" value="STAS_dom_sf"/>
</dbReference>
<dbReference type="RefSeq" id="WP_142803791.1">
    <property type="nucleotide sequence ID" value="NZ_JAAAUB010000008.1"/>
</dbReference>
<evidence type="ECO:0000259" key="1">
    <source>
        <dbReference type="PROSITE" id="PS50801"/>
    </source>
</evidence>
<dbReference type="Gene3D" id="3.30.750.24">
    <property type="entry name" value="STAS domain"/>
    <property type="match status" value="2"/>
</dbReference>
<dbReference type="Proteomes" id="UP000669605">
    <property type="component" value="Unassembled WGS sequence"/>
</dbReference>
<dbReference type="InterPro" id="IPR058548">
    <property type="entry name" value="MlaB-like_STAS"/>
</dbReference>
<name>A0ABX1QLP5_9PROT</name>